<protein>
    <recommendedName>
        <fullName evidence="4">Glycosyltransferase</fullName>
    </recommendedName>
</protein>
<gene>
    <name evidence="2" type="ORF">BJF92_07265</name>
</gene>
<accession>A0A1Q9ACY4</accession>
<dbReference type="STRING" id="1672749.BJF92_07265"/>
<reference evidence="2 3" key="1">
    <citation type="submission" date="2016-09" db="EMBL/GenBank/DDBJ databases">
        <title>Rhizobium sp. nov., a novel species isolated from the rice rhizosphere.</title>
        <authorList>
            <person name="Zhao J."/>
            <person name="Zhang X."/>
        </authorList>
    </citation>
    <scope>NUCLEOTIDE SEQUENCE [LARGE SCALE GENOMIC DNA]</scope>
    <source>
        <strain evidence="2 3">MH17</strain>
    </source>
</reference>
<dbReference type="Proteomes" id="UP000186143">
    <property type="component" value="Unassembled WGS sequence"/>
</dbReference>
<dbReference type="OrthoDB" id="9783791at2"/>
<proteinExistence type="predicted"/>
<dbReference type="CDD" id="cd04186">
    <property type="entry name" value="GT_2_like_c"/>
    <property type="match status" value="1"/>
</dbReference>
<name>A0A1Q9ACY4_9HYPH</name>
<dbReference type="InterPro" id="IPR019734">
    <property type="entry name" value="TPR_rpt"/>
</dbReference>
<dbReference type="InterPro" id="IPR011990">
    <property type="entry name" value="TPR-like_helical_dom_sf"/>
</dbReference>
<dbReference type="SMART" id="SM00028">
    <property type="entry name" value="TPR"/>
    <property type="match status" value="2"/>
</dbReference>
<dbReference type="SUPFAM" id="SSF48452">
    <property type="entry name" value="TPR-like"/>
    <property type="match status" value="1"/>
</dbReference>
<organism evidence="2 3">
    <name type="scientific">Xaviernesmea rhizosphaerae</name>
    <dbReference type="NCBI Taxonomy" id="1672749"/>
    <lineage>
        <taxon>Bacteria</taxon>
        <taxon>Pseudomonadati</taxon>
        <taxon>Pseudomonadota</taxon>
        <taxon>Alphaproteobacteria</taxon>
        <taxon>Hyphomicrobiales</taxon>
        <taxon>Rhizobiaceae</taxon>
        <taxon>Rhizobium/Agrobacterium group</taxon>
        <taxon>Xaviernesmea</taxon>
    </lineage>
</organism>
<comment type="caution">
    <text evidence="2">The sequence shown here is derived from an EMBL/GenBank/DDBJ whole genome shotgun (WGS) entry which is preliminary data.</text>
</comment>
<dbReference type="AlphaFoldDB" id="A0A1Q9ACY4"/>
<dbReference type="PROSITE" id="PS50005">
    <property type="entry name" value="TPR"/>
    <property type="match status" value="1"/>
</dbReference>
<feature type="repeat" description="TPR" evidence="1">
    <location>
        <begin position="32"/>
        <end position="65"/>
    </location>
</feature>
<dbReference type="PANTHER" id="PTHR43179:SF7">
    <property type="entry name" value="RHAMNOSYLTRANSFERASE WBBL"/>
    <property type="match status" value="1"/>
</dbReference>
<evidence type="ECO:0000313" key="3">
    <source>
        <dbReference type="Proteomes" id="UP000186143"/>
    </source>
</evidence>
<evidence type="ECO:0000256" key="1">
    <source>
        <dbReference type="PROSITE-ProRule" id="PRU00339"/>
    </source>
</evidence>
<dbReference type="RefSeq" id="WP_075637053.1">
    <property type="nucleotide sequence ID" value="NZ_MKIO01000042.1"/>
</dbReference>
<dbReference type="SUPFAM" id="SSF53448">
    <property type="entry name" value="Nucleotide-diphospho-sugar transferases"/>
    <property type="match status" value="1"/>
</dbReference>
<dbReference type="Pfam" id="PF13641">
    <property type="entry name" value="Glyco_tranf_2_3"/>
    <property type="match status" value="1"/>
</dbReference>
<dbReference type="Pfam" id="PF14559">
    <property type="entry name" value="TPR_19"/>
    <property type="match status" value="1"/>
</dbReference>
<keyword evidence="1" id="KW-0802">TPR repeat</keyword>
<dbReference type="Gene3D" id="1.25.40.10">
    <property type="entry name" value="Tetratricopeptide repeat domain"/>
    <property type="match status" value="1"/>
</dbReference>
<evidence type="ECO:0000313" key="2">
    <source>
        <dbReference type="EMBL" id="OLP52778.1"/>
    </source>
</evidence>
<dbReference type="InterPro" id="IPR029044">
    <property type="entry name" value="Nucleotide-diphossugar_trans"/>
</dbReference>
<dbReference type="EMBL" id="MKIO01000042">
    <property type="protein sequence ID" value="OLP52778.1"/>
    <property type="molecule type" value="Genomic_DNA"/>
</dbReference>
<dbReference type="PANTHER" id="PTHR43179">
    <property type="entry name" value="RHAMNOSYLTRANSFERASE WBBL"/>
    <property type="match status" value="1"/>
</dbReference>
<evidence type="ECO:0008006" key="4">
    <source>
        <dbReference type="Google" id="ProtNLM"/>
    </source>
</evidence>
<dbReference type="Gene3D" id="3.90.550.10">
    <property type="entry name" value="Spore Coat Polysaccharide Biosynthesis Protein SpsA, Chain A"/>
    <property type="match status" value="1"/>
</dbReference>
<sequence length="855" mass="92974">MALDIDRLKQGQRWRAAAEAQAERVAGDLDQPAQWVQLGHALKESGALDAAAFAYRNALEADETEWDAMLHLGHLLRSRGRLEEALALFEALARLPFTPAIDHEIDELTVFLHPKNRQAALSSFPQDAPQAPEATAIVARLSGLLAAHRAAQGRGHRAPRGWALVRSQADRLVRLMLGRSFKAELVAKRDLIIRDGRYVAQTDHPQFAVRLPRGLPMGWVEILFEARAETARLTPVLFLARRPPFRDVRIVPLEQAGVAGRFRAMFHLDGPPAALRLDPLHRRDSFTVTQFTLRPVKAAAAPGEGEGAAAAGGTPALPASSTLALKRGDSLYAAWFAEQMRLLAADDSAGATGGSRAQPAVAVLIDGAAGPTGPAAASRLSLPAQPSGAIRVDGSPAEVLAGLVESFTLVLRPGGRLVPDAVFRFRAAARRHPDALLFYCDEDFSEGDTVFSPLFKPDWDIDLHLAADYVGPCVMVATAMLKRLADDHPEAALFELVQRLLLSAPPERIVHIDEVLHHRPGIAGKRPDLRQIVDRSPAERALIERLLGERDIGLATDRDGLAHVVYPLPRSLPRVSLIIPTRDHLALLRGCIGSLATGTDYPDLEIVVVDNGSVEPATQAYLRDLSGQPDRKVLPAPGAFNFSRLCNLGVEAASGAFVCLVNNDIVAIRPDWLRAMLRHGLRPDVGAVGAKLLYPSGHVQHAGIAGGIGMVCGHVYKYETADTAGPFGMLQVAHRVGAVTGACLLVDKARYRAVGGLDEQDLQVAFNDVDLCLKLESQGFRTILEPRARLLHLESFSRGRDVTPEKRARYDREGKVMIARWKPWIDRDPWYNRHLSRTLENGAFNPGIGARPPVV</sequence>